<organism evidence="2 3">
    <name type="scientific">Pseudarthrobacter scleromae</name>
    <dbReference type="NCBI Taxonomy" id="158897"/>
    <lineage>
        <taxon>Bacteria</taxon>
        <taxon>Bacillati</taxon>
        <taxon>Actinomycetota</taxon>
        <taxon>Actinomycetes</taxon>
        <taxon>Micrococcales</taxon>
        <taxon>Micrococcaceae</taxon>
        <taxon>Pseudarthrobacter</taxon>
    </lineage>
</organism>
<comment type="caution">
    <text evidence="2">The sequence shown here is derived from an EMBL/GenBank/DDBJ whole genome shotgun (WGS) entry which is preliminary data.</text>
</comment>
<name>A0ABQ2CA64_9MICC</name>
<protein>
    <recommendedName>
        <fullName evidence="4">Transposase</fullName>
    </recommendedName>
</protein>
<sequence length="91" mass="10381">MLETAATGSNCSGMGTQPWRKVERTSPDRYCGFTFDRAVHAYSVVTKTWIRNAGQYETDVARGEREKRQALAEPLTPRNAANIMRRTMWLL</sequence>
<evidence type="ECO:0000313" key="3">
    <source>
        <dbReference type="Proteomes" id="UP000658754"/>
    </source>
</evidence>
<evidence type="ECO:0000256" key="1">
    <source>
        <dbReference type="SAM" id="MobiDB-lite"/>
    </source>
</evidence>
<feature type="region of interest" description="Disordered" evidence="1">
    <location>
        <begin position="1"/>
        <end position="20"/>
    </location>
</feature>
<gene>
    <name evidence="2" type="ORF">GCM10007175_05630</name>
</gene>
<keyword evidence="3" id="KW-1185">Reference proteome</keyword>
<feature type="compositionally biased region" description="Polar residues" evidence="1">
    <location>
        <begin position="1"/>
        <end position="15"/>
    </location>
</feature>
<reference evidence="3" key="1">
    <citation type="journal article" date="2019" name="Int. J. Syst. Evol. Microbiol.">
        <title>The Global Catalogue of Microorganisms (GCM) 10K type strain sequencing project: providing services to taxonomists for standard genome sequencing and annotation.</title>
        <authorList>
            <consortium name="The Broad Institute Genomics Platform"/>
            <consortium name="The Broad Institute Genome Sequencing Center for Infectious Disease"/>
            <person name="Wu L."/>
            <person name="Ma J."/>
        </authorList>
    </citation>
    <scope>NUCLEOTIDE SEQUENCE [LARGE SCALE GENOMIC DNA]</scope>
    <source>
        <strain evidence="3">CGMCC 1.3601</strain>
    </source>
</reference>
<evidence type="ECO:0008006" key="4">
    <source>
        <dbReference type="Google" id="ProtNLM"/>
    </source>
</evidence>
<evidence type="ECO:0000313" key="2">
    <source>
        <dbReference type="EMBL" id="GGI71638.1"/>
    </source>
</evidence>
<accession>A0ABQ2CA64</accession>
<proteinExistence type="predicted"/>
<dbReference type="Proteomes" id="UP000658754">
    <property type="component" value="Unassembled WGS sequence"/>
</dbReference>
<dbReference type="EMBL" id="BMKV01000001">
    <property type="protein sequence ID" value="GGI71638.1"/>
    <property type="molecule type" value="Genomic_DNA"/>
</dbReference>